<reference evidence="2" key="2">
    <citation type="submission" date="2025-08" db="UniProtKB">
        <authorList>
            <consortium name="RefSeq"/>
        </authorList>
    </citation>
    <scope>IDENTIFICATION</scope>
    <source>
        <tissue evidence="2">Leaf</tissue>
    </source>
</reference>
<evidence type="ECO:0000313" key="2">
    <source>
        <dbReference type="RefSeq" id="XP_019086733.1"/>
    </source>
</evidence>
<dbReference type="RefSeq" id="XP_019086733.1">
    <property type="nucleotide sequence ID" value="XM_019231188.1"/>
</dbReference>
<dbReference type="Proteomes" id="UP000694864">
    <property type="component" value="Chromosome 1"/>
</dbReference>
<protein>
    <submittedName>
        <fullName evidence="2">Uncharacterized protein LOC104708421</fullName>
    </submittedName>
</protein>
<dbReference type="Gene3D" id="2.40.70.10">
    <property type="entry name" value="Acid Proteases"/>
    <property type="match status" value="1"/>
</dbReference>
<organism evidence="1 2">
    <name type="scientific">Camelina sativa</name>
    <name type="common">False flax</name>
    <name type="synonym">Myagrum sativum</name>
    <dbReference type="NCBI Taxonomy" id="90675"/>
    <lineage>
        <taxon>Eukaryota</taxon>
        <taxon>Viridiplantae</taxon>
        <taxon>Streptophyta</taxon>
        <taxon>Embryophyta</taxon>
        <taxon>Tracheophyta</taxon>
        <taxon>Spermatophyta</taxon>
        <taxon>Magnoliopsida</taxon>
        <taxon>eudicotyledons</taxon>
        <taxon>Gunneridae</taxon>
        <taxon>Pentapetalae</taxon>
        <taxon>rosids</taxon>
        <taxon>malvids</taxon>
        <taxon>Brassicales</taxon>
        <taxon>Brassicaceae</taxon>
        <taxon>Camelineae</taxon>
        <taxon>Camelina</taxon>
    </lineage>
</organism>
<accession>A0ABM1QIZ5</accession>
<dbReference type="PANTHER" id="PTHR33067:SF31">
    <property type="entry name" value="RNA-DIRECTED DNA POLYMERASE"/>
    <property type="match status" value="1"/>
</dbReference>
<proteinExistence type="predicted"/>
<dbReference type="PANTHER" id="PTHR33067">
    <property type="entry name" value="RNA-DIRECTED DNA POLYMERASE-RELATED"/>
    <property type="match status" value="1"/>
</dbReference>
<dbReference type="GeneID" id="104708421"/>
<sequence length="180" mass="20000">MDMFALVPHYQKFLKDLVLERSKEVQGMVVLSLKCSAIIQKKIVPKKLKDPGSFTLPCSLGPMSFDRCLCDLGASVNLMPLSVATRVGFTRFKGCDISLILADRSVRIPKGSLEDLPVRIRDMEVPTDFVVLEMDEEPKDPLILGRPFLTTAGAIIDVRNGKIDLNLGDDFIMKMEKKGS</sequence>
<name>A0ABM1QIZ5_CAMSA</name>
<dbReference type="InterPro" id="IPR021109">
    <property type="entry name" value="Peptidase_aspartic_dom_sf"/>
</dbReference>
<reference evidence="1" key="1">
    <citation type="journal article" date="2014" name="Nat. Commun.">
        <title>The emerging biofuel crop Camelina sativa retains a highly undifferentiated hexaploid genome structure.</title>
        <authorList>
            <person name="Kagale S."/>
            <person name="Koh C."/>
            <person name="Nixon J."/>
            <person name="Bollina V."/>
            <person name="Clarke W.E."/>
            <person name="Tuteja R."/>
            <person name="Spillane C."/>
            <person name="Robinson S.J."/>
            <person name="Links M.G."/>
            <person name="Clarke C."/>
            <person name="Higgins E.E."/>
            <person name="Huebert T."/>
            <person name="Sharpe A.G."/>
            <person name="Parkin I.A."/>
        </authorList>
    </citation>
    <scope>NUCLEOTIDE SEQUENCE [LARGE SCALE GENOMIC DNA]</scope>
    <source>
        <strain evidence="1">cv. DH55</strain>
    </source>
</reference>
<gene>
    <name evidence="2" type="primary">LOC104708421</name>
</gene>
<dbReference type="CDD" id="cd00303">
    <property type="entry name" value="retropepsin_like"/>
    <property type="match status" value="1"/>
</dbReference>
<evidence type="ECO:0000313" key="1">
    <source>
        <dbReference type="Proteomes" id="UP000694864"/>
    </source>
</evidence>
<keyword evidence="1" id="KW-1185">Reference proteome</keyword>